<reference evidence="1 2" key="1">
    <citation type="submission" date="2023-07" db="EMBL/GenBank/DDBJ databases">
        <title>Genomic Encyclopedia of Type Strains, Phase IV (KMG-IV): sequencing the most valuable type-strain genomes for metagenomic binning, comparative biology and taxonomic classification.</title>
        <authorList>
            <person name="Goeker M."/>
        </authorList>
    </citation>
    <scope>NUCLEOTIDE SEQUENCE [LARGE SCALE GENOMIC DNA]</scope>
    <source>
        <strain evidence="1 2">DSM 23494</strain>
    </source>
</reference>
<organism evidence="1 2">
    <name type="scientific">Cytobacillus purgationiresistens</name>
    <dbReference type="NCBI Taxonomy" id="863449"/>
    <lineage>
        <taxon>Bacteria</taxon>
        <taxon>Bacillati</taxon>
        <taxon>Bacillota</taxon>
        <taxon>Bacilli</taxon>
        <taxon>Bacillales</taxon>
        <taxon>Bacillaceae</taxon>
        <taxon>Cytobacillus</taxon>
    </lineage>
</organism>
<name>A0ABU0AM72_9BACI</name>
<evidence type="ECO:0000313" key="1">
    <source>
        <dbReference type="EMBL" id="MDQ0272353.1"/>
    </source>
</evidence>
<protein>
    <submittedName>
        <fullName evidence="1">Uncharacterized protein</fullName>
    </submittedName>
</protein>
<keyword evidence="2" id="KW-1185">Reference proteome</keyword>
<dbReference type="EMBL" id="JAUSUB010000022">
    <property type="protein sequence ID" value="MDQ0272353.1"/>
    <property type="molecule type" value="Genomic_DNA"/>
</dbReference>
<sequence length="42" mass="4963">METQQEKFESDVRTYMVESTNKLENIEEKLSGIGYQFERSTS</sequence>
<gene>
    <name evidence="1" type="ORF">J2S17_004245</name>
</gene>
<evidence type="ECO:0000313" key="2">
    <source>
        <dbReference type="Proteomes" id="UP001238088"/>
    </source>
</evidence>
<proteinExistence type="predicted"/>
<dbReference type="Proteomes" id="UP001238088">
    <property type="component" value="Unassembled WGS sequence"/>
</dbReference>
<comment type="caution">
    <text evidence="1">The sequence shown here is derived from an EMBL/GenBank/DDBJ whole genome shotgun (WGS) entry which is preliminary data.</text>
</comment>
<accession>A0ABU0AM72</accession>